<evidence type="ECO:0000256" key="6">
    <source>
        <dbReference type="ARBA" id="ARBA00023136"/>
    </source>
</evidence>
<evidence type="ECO:0000256" key="1">
    <source>
        <dbReference type="ARBA" id="ARBA00004651"/>
    </source>
</evidence>
<dbReference type="GO" id="GO:0050906">
    <property type="term" value="P:detection of stimulus involved in sensory perception"/>
    <property type="evidence" value="ECO:0007669"/>
    <property type="project" value="UniProtKB-ARBA"/>
</dbReference>
<keyword evidence="7" id="KW-0675">Receptor</keyword>
<keyword evidence="10" id="KW-0732">Signal</keyword>
<feature type="transmembrane region" description="Helical" evidence="9">
    <location>
        <begin position="589"/>
        <end position="609"/>
    </location>
</feature>
<proteinExistence type="inferred from homology"/>
<dbReference type="InterPro" id="IPR001320">
    <property type="entry name" value="Iontro_rcpt_C"/>
</dbReference>
<reference evidence="13" key="2">
    <citation type="submission" date="2023-05" db="EMBL/GenBank/DDBJ databases">
        <authorList>
            <person name="Fouks B."/>
        </authorList>
    </citation>
    <scope>NUCLEOTIDE SEQUENCE</scope>
    <source>
        <strain evidence="13">Stay&amp;Tobe</strain>
        <tissue evidence="13">Testes</tissue>
    </source>
</reference>
<gene>
    <name evidence="13" type="ORF">L9F63_008633</name>
</gene>
<accession>A0AAD7Z5B5</accession>
<dbReference type="InterPro" id="IPR057074">
    <property type="entry name" value="IR75A_N"/>
</dbReference>
<evidence type="ECO:0000256" key="7">
    <source>
        <dbReference type="ARBA" id="ARBA00023170"/>
    </source>
</evidence>
<sequence>MLSSRKLWRESIVLCLLVIITGECKLQRYTARFVRDYFSYKKVRIIRSFTCSLQDKVMLTKELDSSGLLWTVVSDPEGSSFPTQDAYNWKHTTYTPDYYKFGVFMDYDCQTNKLAFNQSSENSYLNGKHNWLLVSAESHTTIERSRLNVDSEVTWATPGDNQTFHLYDLYKVNYTWPLITTDAGSWDTTSGLNYNLTTYKYKRRENLQELLFDCAIAVFNPGIPVTNLHEHLISREEKNYTTLMTKCSYAQQCMLEKMFNFRTRLHTTETSNFAPFKNGSFQGQIGMMQRNEAKISPSALLIMEARDKATDYVAVTWKFETAVMFIHPKVNDLQDALLQPFTLKVWLSVVASWIIAAFTLKIATWVENKLDEESSLDSTWSATILATIGAVAEQGYEVEAKSVSWRMAFLFMLIQVVLLNNYYGGGIVSSLLAEPEKTIKTIQDIIHSQFKVGYENQSNDPQVHELYRKKIHPPQQQYPNAFRVDIGVKKMREEAFMMQTEQIGVYPYIENTFTDAEKCALTEINIFKYMFGQTHATMQKGLPYREIFTYGYRRIWEVGLKQYQATLWRPARPPCFITKEVVSVELHTISFAYCLLLSGLVVSVLVLVLERLHKTRYCYYYYYILLLLLTCI</sequence>
<keyword evidence="6 9" id="KW-0472">Membrane</keyword>
<comment type="similarity">
    <text evidence="2">Belongs to the glutamate-gated ion channel (TC 1.A.10.1) family.</text>
</comment>
<dbReference type="Pfam" id="PF00060">
    <property type="entry name" value="Lig_chan"/>
    <property type="match status" value="1"/>
</dbReference>
<feature type="domain" description="Ionotropic receptor 75a N-terminal" evidence="12">
    <location>
        <begin position="29"/>
        <end position="211"/>
    </location>
</feature>
<comment type="subcellular location">
    <subcellularLocation>
        <location evidence="1">Cell membrane</location>
        <topology evidence="1">Multi-pass membrane protein</topology>
    </subcellularLocation>
</comment>
<comment type="caution">
    <text evidence="13">The sequence shown here is derived from an EMBL/GenBank/DDBJ whole genome shotgun (WGS) entry which is preliminary data.</text>
</comment>
<dbReference type="PANTHER" id="PTHR42643">
    <property type="entry name" value="IONOTROPIC RECEPTOR 20A-RELATED"/>
    <property type="match status" value="1"/>
</dbReference>
<evidence type="ECO:0000256" key="8">
    <source>
        <dbReference type="ARBA" id="ARBA00023180"/>
    </source>
</evidence>
<dbReference type="PANTHER" id="PTHR42643:SF32">
    <property type="entry name" value="IONOTROPIC RECEPTOR 31A, ISOFORM C-RELATED"/>
    <property type="match status" value="1"/>
</dbReference>
<keyword evidence="14" id="KW-1185">Reference proteome</keyword>
<organism evidence="13 14">
    <name type="scientific">Diploptera punctata</name>
    <name type="common">Pacific beetle cockroach</name>
    <dbReference type="NCBI Taxonomy" id="6984"/>
    <lineage>
        <taxon>Eukaryota</taxon>
        <taxon>Metazoa</taxon>
        <taxon>Ecdysozoa</taxon>
        <taxon>Arthropoda</taxon>
        <taxon>Hexapoda</taxon>
        <taxon>Insecta</taxon>
        <taxon>Pterygota</taxon>
        <taxon>Neoptera</taxon>
        <taxon>Polyneoptera</taxon>
        <taxon>Dictyoptera</taxon>
        <taxon>Blattodea</taxon>
        <taxon>Blaberoidea</taxon>
        <taxon>Blaberidae</taxon>
        <taxon>Diplopterinae</taxon>
        <taxon>Diploptera</taxon>
    </lineage>
</organism>
<keyword evidence="3" id="KW-1003">Cell membrane</keyword>
<keyword evidence="5 9" id="KW-1133">Transmembrane helix</keyword>
<keyword evidence="8" id="KW-0325">Glycoprotein</keyword>
<evidence type="ECO:0000256" key="5">
    <source>
        <dbReference type="ARBA" id="ARBA00022989"/>
    </source>
</evidence>
<evidence type="ECO:0000256" key="4">
    <source>
        <dbReference type="ARBA" id="ARBA00022692"/>
    </source>
</evidence>
<name>A0AAD7Z5B5_DIPPU</name>
<keyword evidence="4 9" id="KW-0812">Transmembrane</keyword>
<feature type="chain" id="PRO_5042226987" evidence="10">
    <location>
        <begin position="27"/>
        <end position="632"/>
    </location>
</feature>
<dbReference type="Gene3D" id="1.10.287.70">
    <property type="match status" value="1"/>
</dbReference>
<dbReference type="EMBL" id="JASPKZ010010662">
    <property type="protein sequence ID" value="KAJ9573975.1"/>
    <property type="molecule type" value="Genomic_DNA"/>
</dbReference>
<dbReference type="Pfam" id="PF24576">
    <property type="entry name" value="IR75A_N"/>
    <property type="match status" value="1"/>
</dbReference>
<evidence type="ECO:0000256" key="10">
    <source>
        <dbReference type="SAM" id="SignalP"/>
    </source>
</evidence>
<dbReference type="InterPro" id="IPR052192">
    <property type="entry name" value="Insect_Ionotropic_Sensory_Rcpt"/>
</dbReference>
<evidence type="ECO:0000313" key="14">
    <source>
        <dbReference type="Proteomes" id="UP001233999"/>
    </source>
</evidence>
<dbReference type="Proteomes" id="UP001233999">
    <property type="component" value="Unassembled WGS sequence"/>
</dbReference>
<evidence type="ECO:0000313" key="13">
    <source>
        <dbReference type="EMBL" id="KAJ9573975.1"/>
    </source>
</evidence>
<evidence type="ECO:0000259" key="11">
    <source>
        <dbReference type="Pfam" id="PF00060"/>
    </source>
</evidence>
<protein>
    <submittedName>
        <fullName evidence="13">Uncharacterized protein</fullName>
    </submittedName>
</protein>
<dbReference type="GO" id="GO:0015276">
    <property type="term" value="F:ligand-gated monoatomic ion channel activity"/>
    <property type="evidence" value="ECO:0007669"/>
    <property type="project" value="InterPro"/>
</dbReference>
<feature type="domain" description="Ionotropic glutamate receptor C-terminal" evidence="11">
    <location>
        <begin position="343"/>
        <end position="516"/>
    </location>
</feature>
<evidence type="ECO:0000256" key="2">
    <source>
        <dbReference type="ARBA" id="ARBA00008685"/>
    </source>
</evidence>
<dbReference type="AlphaFoldDB" id="A0AAD7Z5B5"/>
<reference evidence="13" key="1">
    <citation type="journal article" date="2023" name="IScience">
        <title>Live-bearing cockroach genome reveals convergent evolutionary mechanisms linked to viviparity in insects and beyond.</title>
        <authorList>
            <person name="Fouks B."/>
            <person name="Harrison M.C."/>
            <person name="Mikhailova A.A."/>
            <person name="Marchal E."/>
            <person name="English S."/>
            <person name="Carruthers M."/>
            <person name="Jennings E.C."/>
            <person name="Chiamaka E.L."/>
            <person name="Frigard R.A."/>
            <person name="Pippel M."/>
            <person name="Attardo G.M."/>
            <person name="Benoit J.B."/>
            <person name="Bornberg-Bauer E."/>
            <person name="Tobe S.S."/>
        </authorList>
    </citation>
    <scope>NUCLEOTIDE SEQUENCE</scope>
    <source>
        <strain evidence="13">Stay&amp;Tobe</strain>
    </source>
</reference>
<dbReference type="GO" id="GO:0005886">
    <property type="term" value="C:plasma membrane"/>
    <property type="evidence" value="ECO:0007669"/>
    <property type="project" value="UniProtKB-SubCell"/>
</dbReference>
<evidence type="ECO:0000256" key="9">
    <source>
        <dbReference type="SAM" id="Phobius"/>
    </source>
</evidence>
<feature type="non-terminal residue" evidence="13">
    <location>
        <position position="632"/>
    </location>
</feature>
<dbReference type="SUPFAM" id="SSF53850">
    <property type="entry name" value="Periplasmic binding protein-like II"/>
    <property type="match status" value="1"/>
</dbReference>
<feature type="signal peptide" evidence="10">
    <location>
        <begin position="1"/>
        <end position="26"/>
    </location>
</feature>
<evidence type="ECO:0000256" key="3">
    <source>
        <dbReference type="ARBA" id="ARBA00022475"/>
    </source>
</evidence>
<evidence type="ECO:0000259" key="12">
    <source>
        <dbReference type="Pfam" id="PF24576"/>
    </source>
</evidence>